<keyword evidence="2" id="KW-1185">Reference proteome</keyword>
<reference evidence="1 2" key="1">
    <citation type="journal article" date="2007" name="Int. J. Syst. Evol. Microbiol.">
        <title>Oceanobacillus profundus sp. nov., isolated from a deep-sea sediment core.</title>
        <authorList>
            <person name="Kim Y.G."/>
            <person name="Choi D.H."/>
            <person name="Hyun S."/>
            <person name="Cho B.C."/>
        </authorList>
    </citation>
    <scope>NUCLEOTIDE SEQUENCE [LARGE SCALE GENOMIC DNA]</scope>
    <source>
        <strain evidence="1 2">DSM 18246</strain>
    </source>
</reference>
<gene>
    <name evidence="1" type="ORF">D1B32_08815</name>
</gene>
<proteinExistence type="predicted"/>
<dbReference type="Proteomes" id="UP000285456">
    <property type="component" value="Unassembled WGS sequence"/>
</dbReference>
<organism evidence="1 2">
    <name type="scientific">Oceanobacillus profundus</name>
    <dbReference type="NCBI Taxonomy" id="372463"/>
    <lineage>
        <taxon>Bacteria</taxon>
        <taxon>Bacillati</taxon>
        <taxon>Bacillota</taxon>
        <taxon>Bacilli</taxon>
        <taxon>Bacillales</taxon>
        <taxon>Bacillaceae</taxon>
        <taxon>Oceanobacillus</taxon>
    </lineage>
</organism>
<evidence type="ECO:0008006" key="3">
    <source>
        <dbReference type="Google" id="ProtNLM"/>
    </source>
</evidence>
<protein>
    <recommendedName>
        <fullName evidence="3">DUF3679 domain-containing protein</fullName>
    </recommendedName>
</protein>
<evidence type="ECO:0000313" key="2">
    <source>
        <dbReference type="Proteomes" id="UP000285456"/>
    </source>
</evidence>
<evidence type="ECO:0000313" key="1">
    <source>
        <dbReference type="EMBL" id="RHW33135.1"/>
    </source>
</evidence>
<dbReference type="AlphaFoldDB" id="A0A417YJ76"/>
<dbReference type="EMBL" id="QWEH01000004">
    <property type="protein sequence ID" value="RHW33135.1"/>
    <property type="molecule type" value="Genomic_DNA"/>
</dbReference>
<comment type="caution">
    <text evidence="1">The sequence shown here is derived from an EMBL/GenBank/DDBJ whole genome shotgun (WGS) entry which is preliminary data.</text>
</comment>
<dbReference type="RefSeq" id="WP_118889119.1">
    <property type="nucleotide sequence ID" value="NZ_PHUT01000004.1"/>
</dbReference>
<dbReference type="OrthoDB" id="2721902at2"/>
<sequence>MRFILILLLLAVFFLSGIVYGMNKEAPQTAEENDAVVEVIEDTEEQASTAETVTIPVSQPMADAGKDTAVQYTQNAASILGAGVKGFFELLMQVLYQTAQLFF</sequence>
<accession>A0A417YJ76</accession>
<name>A0A417YJ76_9BACI</name>